<comment type="caution">
    <text evidence="2">The sequence shown here is derived from an EMBL/GenBank/DDBJ whole genome shotgun (WGS) entry which is preliminary data.</text>
</comment>
<protein>
    <submittedName>
        <fullName evidence="2">Uncharacterized protein</fullName>
    </submittedName>
</protein>
<feature type="region of interest" description="Disordered" evidence="1">
    <location>
        <begin position="1"/>
        <end position="75"/>
    </location>
</feature>
<evidence type="ECO:0000313" key="2">
    <source>
        <dbReference type="EMBL" id="NKC32841.1"/>
    </source>
</evidence>
<reference evidence="2 3" key="1">
    <citation type="submission" date="2020-03" db="EMBL/GenBank/DDBJ databases">
        <title>Roseomonas selenitidurans sp. nov. isolated from urban soil.</title>
        <authorList>
            <person name="Liu H."/>
        </authorList>
    </citation>
    <scope>NUCLEOTIDE SEQUENCE [LARGE SCALE GENOMIC DNA]</scope>
    <source>
        <strain evidence="2 3">BU-1</strain>
    </source>
</reference>
<keyword evidence="3" id="KW-1185">Reference proteome</keyword>
<evidence type="ECO:0000313" key="3">
    <source>
        <dbReference type="Proteomes" id="UP000787635"/>
    </source>
</evidence>
<dbReference type="EMBL" id="JAAVNE010000033">
    <property type="protein sequence ID" value="NKC32841.1"/>
    <property type="molecule type" value="Genomic_DNA"/>
</dbReference>
<name>A0ABX1E7C9_9PROT</name>
<evidence type="ECO:0000256" key="1">
    <source>
        <dbReference type="SAM" id="MobiDB-lite"/>
    </source>
</evidence>
<dbReference type="RefSeq" id="WP_168033384.1">
    <property type="nucleotide sequence ID" value="NZ_JAAVNE010000033.1"/>
</dbReference>
<accession>A0ABX1E7C9</accession>
<organism evidence="2 3">
    <name type="scientific">Falsiroseomonas selenitidurans</name>
    <dbReference type="NCBI Taxonomy" id="2716335"/>
    <lineage>
        <taxon>Bacteria</taxon>
        <taxon>Pseudomonadati</taxon>
        <taxon>Pseudomonadota</taxon>
        <taxon>Alphaproteobacteria</taxon>
        <taxon>Acetobacterales</taxon>
        <taxon>Roseomonadaceae</taxon>
        <taxon>Falsiroseomonas</taxon>
    </lineage>
</organism>
<dbReference type="Proteomes" id="UP000787635">
    <property type="component" value="Unassembled WGS sequence"/>
</dbReference>
<proteinExistence type="predicted"/>
<gene>
    <name evidence="2" type="ORF">HEQ75_18395</name>
</gene>
<sequence length="75" mass="7604">MAERPKTRPPIHQGSSGAGIPAGTAKEGGADKRPDIGGTEGGKRIRHKTETTETEALAPEARGGAGAGRKWAGDS</sequence>